<dbReference type="KEGG" id="vde:111253782"/>
<evidence type="ECO:0000313" key="18">
    <source>
        <dbReference type="Proteomes" id="UP000594260"/>
    </source>
</evidence>
<dbReference type="Gene3D" id="1.20.5.4820">
    <property type="match status" value="1"/>
</dbReference>
<dbReference type="SUPFAM" id="SSF52540">
    <property type="entry name" value="P-loop containing nucleoside triphosphate hydrolases"/>
    <property type="match status" value="1"/>
</dbReference>
<evidence type="ECO:0000256" key="4">
    <source>
        <dbReference type="ARBA" id="ARBA00022737"/>
    </source>
</evidence>
<evidence type="ECO:0000256" key="9">
    <source>
        <dbReference type="ARBA" id="ARBA00023203"/>
    </source>
</evidence>
<dbReference type="InParanoid" id="A0A7M7KQV5"/>
<feature type="compositionally biased region" description="Polar residues" evidence="14">
    <location>
        <begin position="1187"/>
        <end position="1202"/>
    </location>
</feature>
<dbReference type="OrthoDB" id="6108017at2759"/>
<dbReference type="SMART" id="SM00220">
    <property type="entry name" value="S_TKc"/>
    <property type="match status" value="1"/>
</dbReference>
<feature type="compositionally biased region" description="Low complexity" evidence="14">
    <location>
        <begin position="1206"/>
        <end position="1219"/>
    </location>
</feature>
<keyword evidence="5 12" id="KW-0547">Nucleotide-binding</keyword>
<evidence type="ECO:0000256" key="6">
    <source>
        <dbReference type="ARBA" id="ARBA00022840"/>
    </source>
</evidence>
<feature type="domain" description="Protein kinase" evidence="15">
    <location>
        <begin position="45"/>
        <end position="314"/>
    </location>
</feature>
<evidence type="ECO:0000313" key="17">
    <source>
        <dbReference type="EnsemblMetazoa" id="XP_022669471"/>
    </source>
</evidence>
<dbReference type="SMART" id="SM00242">
    <property type="entry name" value="MYSc"/>
    <property type="match status" value="1"/>
</dbReference>
<evidence type="ECO:0000259" key="16">
    <source>
        <dbReference type="PROSITE" id="PS51456"/>
    </source>
</evidence>
<keyword evidence="9 12" id="KW-0009">Actin-binding</keyword>
<keyword evidence="6 12" id="KW-0067">ATP-binding</keyword>
<dbReference type="PRINTS" id="PR00193">
    <property type="entry name" value="MYOSINHEAVY"/>
</dbReference>
<dbReference type="GO" id="GO:0030832">
    <property type="term" value="P:regulation of actin filament length"/>
    <property type="evidence" value="ECO:0007669"/>
    <property type="project" value="TreeGrafter"/>
</dbReference>
<dbReference type="GO" id="GO:0004674">
    <property type="term" value="F:protein serine/threonine kinase activity"/>
    <property type="evidence" value="ECO:0007669"/>
    <property type="project" value="TreeGrafter"/>
</dbReference>
<feature type="region of interest" description="Actin-binding" evidence="12">
    <location>
        <begin position="936"/>
        <end position="958"/>
    </location>
</feature>
<dbReference type="PROSITE" id="PS50011">
    <property type="entry name" value="PROTEIN_KINASE_DOM"/>
    <property type="match status" value="1"/>
</dbReference>
<dbReference type="Pfam" id="PF00063">
    <property type="entry name" value="Myosin_head"/>
    <property type="match status" value="1"/>
</dbReference>
<evidence type="ECO:0000256" key="10">
    <source>
        <dbReference type="ARBA" id="ARBA00023212"/>
    </source>
</evidence>
<dbReference type="InterPro" id="IPR052409">
    <property type="entry name" value="Myosin-III_kinase_activity"/>
</dbReference>
<evidence type="ECO:0008006" key="19">
    <source>
        <dbReference type="Google" id="ProtNLM"/>
    </source>
</evidence>
<sequence>MKMTRPPDIEDGLPRGPRDPALQTFYRNLSQVVNVLSLPEPGGRFQLLQVIGEGTYGEVYAAHDTATGRVVAIKIMENISDNKEEMEEEYRVLRDLGNHPNLPNYYGAFFKPASNKRREDDQVWFVMELCSGGSVTDLVQTLRRNGRLLPEPIIAYILRETLEALVYLHNNHCMHRDIKGHNVLLTEAGAVKLVDFGVSSHLKETLARRNTSVGTPYWMAPEVVACERQADLSYDIRCDVWSLGITALELAQGEPPLSHLHPMRALFQIPRNPPPRLKAPQEWSPAFNNFVQNCLVKNFEERSFVRDLLRHPFVRLDEASVRQIRSELVRLLKEQRHWCAGVKRAPEVTTKHGQLRADRKSKPEPILVDDLALMDHLAEETILDQLGRRYKRGQIYTYIGDILLALNPFQQLSIYSADVSARYRNCGRADNPPHIFAVGDSAFHSMLHQRRNQVIVISGESGAGKTESANFLLRQMVSLGKTSNGNMEVEKILQVNPIMEAFGNARTGINHNSSRFGKFLDLTFSSTSGRVLGAKLSVYLLEQSRVVRQASGERNFHIFYYLYDGLAAQNLLEAYYLEPATYKRNHRYLQGAIPPDRETGVLHTRRLAAVKQGFELLGFRVTEIDTIYRILASIIHLGDVEIRPTETSFQTAGCIIVNAEKIPQIAKLLGLEPADLLKALSTSSINMRGEIIIRPSTAQEAETSKDAMAKALYGRLFDWIVNQINRDLGYKHSCPPENHSDKSIALLDIFGYENFERNSFEQLCINIANEQIQYYFNKHVFSLEQQEYANEGLNLNSVSFSDNRPVLDMFLSRPIGLLALLDEESNFPKATDQSLIDKFHTNIKSSHYLRPKSSRTLQFAVLHYAGPVTYDARSFLKKNRNHLPTCLIQLLSRSSLSVLSALFPVSTTFLNTPINVGDPKQSKAIQTMGGYFRYSLMSLLQKMISGSPHFVRCIKPNEQRTPMRLQKDKVLNQLRCTGVLETIRIRQMGYSHRLTFLDFLKRYRFLGFSFNARIAPNRENCKLLLKRLRIEGYALGKSKVFLKYYHVEYLSRQYEMQIARIVRVQAQCRRWLAMRLARKLREKASAKIQVMHPCSTEDLRKAVAKKATPCSGQCSAANNCSSKQCTSSKARTEPALSIPSLVSLADNTPRQTSVGLPPASVMPTKDRLVVKVQAPVPSVTVAATGTTLASGSSLPGSNSTTAELGRPNSSGSSSNGRPSILEIESWWEKRSQRSTPSPGSTEPNSLDPADDPLQGPFHFKKILKSHIHTHANSTSTSHCSSSRSCGGQLPSKEFNGQANRSIITGGGGSGVFDFRKVLRRTAIAPTETLRRCKGLLPPGENSDSKIISFLQTE</sequence>
<evidence type="ECO:0000256" key="3">
    <source>
        <dbReference type="ARBA" id="ARBA00022490"/>
    </source>
</evidence>
<dbReference type="InterPro" id="IPR001609">
    <property type="entry name" value="Myosin_head_motor_dom-like"/>
</dbReference>
<evidence type="ECO:0000259" key="15">
    <source>
        <dbReference type="PROSITE" id="PS50011"/>
    </source>
</evidence>
<accession>A0A7M7KQV5</accession>
<evidence type="ECO:0000256" key="7">
    <source>
        <dbReference type="ARBA" id="ARBA00023123"/>
    </source>
</evidence>
<keyword evidence="18" id="KW-1185">Reference proteome</keyword>
<dbReference type="PROSITE" id="PS00108">
    <property type="entry name" value="PROTEIN_KINASE_ST"/>
    <property type="match status" value="1"/>
</dbReference>
<dbReference type="InterPro" id="IPR027417">
    <property type="entry name" value="P-loop_NTPase"/>
</dbReference>
<evidence type="ECO:0000256" key="13">
    <source>
        <dbReference type="PROSITE-ProRule" id="PRU10141"/>
    </source>
</evidence>
<dbReference type="RefSeq" id="XP_022669470.1">
    <property type="nucleotide sequence ID" value="XM_022813735.1"/>
</dbReference>
<dbReference type="InterPro" id="IPR011009">
    <property type="entry name" value="Kinase-like_dom_sf"/>
</dbReference>
<dbReference type="Pfam" id="PF00069">
    <property type="entry name" value="Pkinase"/>
    <property type="match status" value="1"/>
</dbReference>
<feature type="binding site" evidence="13">
    <location>
        <position position="74"/>
    </location>
    <ligand>
        <name>ATP</name>
        <dbReference type="ChEBI" id="CHEBI:30616"/>
    </ligand>
</feature>
<keyword evidence="4" id="KW-0677">Repeat</keyword>
<dbReference type="OMA" id="KRGDNPP"/>
<dbReference type="GeneID" id="111253782"/>
<dbReference type="Gene3D" id="1.20.120.720">
    <property type="entry name" value="Myosin VI head, motor domain, U50 subdomain"/>
    <property type="match status" value="1"/>
</dbReference>
<dbReference type="PROSITE" id="PS51456">
    <property type="entry name" value="MYOSIN_MOTOR"/>
    <property type="match status" value="1"/>
</dbReference>
<feature type="region of interest" description="Disordered" evidence="14">
    <location>
        <begin position="1187"/>
        <end position="1255"/>
    </location>
</feature>
<feature type="domain" description="Myosin motor" evidence="16">
    <location>
        <begin position="366"/>
        <end position="1055"/>
    </location>
</feature>
<comment type="similarity">
    <text evidence="12">Belongs to the TRAFAC class myosin-kinesin ATPase superfamily. Myosin family.</text>
</comment>
<dbReference type="InterPro" id="IPR008271">
    <property type="entry name" value="Ser/Thr_kinase_AS"/>
</dbReference>
<dbReference type="EnsemblMetazoa" id="XM_022813736">
    <property type="protein sequence ID" value="XP_022669471"/>
    <property type="gene ID" value="LOC111253782"/>
</dbReference>
<dbReference type="InterPro" id="IPR000719">
    <property type="entry name" value="Prot_kinase_dom"/>
</dbReference>
<name>A0A7M7KQV5_VARDE</name>
<dbReference type="CDD" id="cd06608">
    <property type="entry name" value="STKc_myosinIII_N_like"/>
    <property type="match status" value="1"/>
</dbReference>
<protein>
    <recommendedName>
        <fullName evidence="19">Myosin-IIIb</fullName>
    </recommendedName>
</protein>
<evidence type="ECO:0000256" key="2">
    <source>
        <dbReference type="ARBA" id="ARBA00004316"/>
    </source>
</evidence>
<evidence type="ECO:0000256" key="12">
    <source>
        <dbReference type="PROSITE-ProRule" id="PRU00782"/>
    </source>
</evidence>
<dbReference type="InterPro" id="IPR017441">
    <property type="entry name" value="Protein_kinase_ATP_BS"/>
</dbReference>
<dbReference type="PROSITE" id="PS00107">
    <property type="entry name" value="PROTEIN_KINASE_ATP"/>
    <property type="match status" value="1"/>
</dbReference>
<dbReference type="InterPro" id="IPR036961">
    <property type="entry name" value="Kinesin_motor_dom_sf"/>
</dbReference>
<keyword evidence="11" id="KW-0966">Cell projection</keyword>
<dbReference type="PANTHER" id="PTHR46256">
    <property type="entry name" value="AGAP011099-PA"/>
    <property type="match status" value="1"/>
</dbReference>
<dbReference type="GO" id="GO:0003779">
    <property type="term" value="F:actin binding"/>
    <property type="evidence" value="ECO:0007669"/>
    <property type="project" value="UniProtKB-KW"/>
</dbReference>
<reference evidence="17" key="1">
    <citation type="submission" date="2021-01" db="UniProtKB">
        <authorList>
            <consortium name="EnsemblMetazoa"/>
        </authorList>
    </citation>
    <scope>IDENTIFICATION</scope>
</reference>
<dbReference type="GO" id="GO:0000146">
    <property type="term" value="F:microfilament motor activity"/>
    <property type="evidence" value="ECO:0007669"/>
    <property type="project" value="TreeGrafter"/>
</dbReference>
<feature type="compositionally biased region" description="Polar residues" evidence="14">
    <location>
        <begin position="1233"/>
        <end position="1244"/>
    </location>
</feature>
<dbReference type="PANTHER" id="PTHR46256:SF3">
    <property type="entry name" value="MYOSIN MOTOR DOMAIN-CONTAINING PROTEIN"/>
    <property type="match status" value="1"/>
</dbReference>
<comment type="subcellular location">
    <subcellularLocation>
        <location evidence="2">Cell projection</location>
    </subcellularLocation>
    <subcellularLocation>
        <location evidence="1">Cytoplasm</location>
        <location evidence="1">Cytoskeleton</location>
    </subcellularLocation>
</comment>
<dbReference type="Gene3D" id="1.10.10.820">
    <property type="match status" value="1"/>
</dbReference>
<dbReference type="Gene3D" id="3.40.850.10">
    <property type="entry name" value="Kinesin motor domain"/>
    <property type="match status" value="1"/>
</dbReference>
<dbReference type="SUPFAM" id="SSF56112">
    <property type="entry name" value="Protein kinase-like (PK-like)"/>
    <property type="match status" value="1"/>
</dbReference>
<keyword evidence="8 12" id="KW-0505">Motor protein</keyword>
<keyword evidence="7 12" id="KW-0518">Myosin</keyword>
<feature type="region of interest" description="Disordered" evidence="14">
    <location>
        <begin position="1272"/>
        <end position="1292"/>
    </location>
</feature>
<dbReference type="CTD" id="34012"/>
<dbReference type="GO" id="GO:0016459">
    <property type="term" value="C:myosin complex"/>
    <property type="evidence" value="ECO:0007669"/>
    <property type="project" value="UniProtKB-KW"/>
</dbReference>
<dbReference type="Proteomes" id="UP000594260">
    <property type="component" value="Unplaced"/>
</dbReference>
<evidence type="ECO:0000256" key="8">
    <source>
        <dbReference type="ARBA" id="ARBA00023175"/>
    </source>
</evidence>
<dbReference type="EnsemblMetazoa" id="XM_022813735">
    <property type="protein sequence ID" value="XP_022669470"/>
    <property type="gene ID" value="LOC111253782"/>
</dbReference>
<feature type="binding site" evidence="12">
    <location>
        <begin position="459"/>
        <end position="466"/>
    </location>
    <ligand>
        <name>ATP</name>
        <dbReference type="ChEBI" id="CHEBI:30616"/>
    </ligand>
</feature>
<dbReference type="RefSeq" id="XP_022669471.1">
    <property type="nucleotide sequence ID" value="XM_022813736.1"/>
</dbReference>
<dbReference type="Gene3D" id="1.20.58.530">
    <property type="match status" value="1"/>
</dbReference>
<keyword evidence="3" id="KW-0963">Cytoplasm</keyword>
<dbReference type="GO" id="GO:0005524">
    <property type="term" value="F:ATP binding"/>
    <property type="evidence" value="ECO:0007669"/>
    <property type="project" value="UniProtKB-UniRule"/>
</dbReference>
<proteinExistence type="inferred from homology"/>
<evidence type="ECO:0000256" key="11">
    <source>
        <dbReference type="ARBA" id="ARBA00023273"/>
    </source>
</evidence>
<evidence type="ECO:0000256" key="14">
    <source>
        <dbReference type="SAM" id="MobiDB-lite"/>
    </source>
</evidence>
<dbReference type="Gene3D" id="1.10.510.10">
    <property type="entry name" value="Transferase(Phosphotransferase) domain 1"/>
    <property type="match status" value="1"/>
</dbReference>
<feature type="compositionally biased region" description="Low complexity" evidence="14">
    <location>
        <begin position="1272"/>
        <end position="1284"/>
    </location>
</feature>
<evidence type="ECO:0000256" key="5">
    <source>
        <dbReference type="ARBA" id="ARBA00022741"/>
    </source>
</evidence>
<dbReference type="GO" id="GO:0042995">
    <property type="term" value="C:cell projection"/>
    <property type="evidence" value="ECO:0007669"/>
    <property type="project" value="UniProtKB-SubCell"/>
</dbReference>
<keyword evidence="10" id="KW-0206">Cytoskeleton</keyword>
<dbReference type="FunCoup" id="A0A7M7KQV5">
    <property type="interactions" value="28"/>
</dbReference>
<organism evidence="17 18">
    <name type="scientific">Varroa destructor</name>
    <name type="common">Honeybee mite</name>
    <dbReference type="NCBI Taxonomy" id="109461"/>
    <lineage>
        <taxon>Eukaryota</taxon>
        <taxon>Metazoa</taxon>
        <taxon>Ecdysozoa</taxon>
        <taxon>Arthropoda</taxon>
        <taxon>Chelicerata</taxon>
        <taxon>Arachnida</taxon>
        <taxon>Acari</taxon>
        <taxon>Parasitiformes</taxon>
        <taxon>Mesostigmata</taxon>
        <taxon>Gamasina</taxon>
        <taxon>Dermanyssoidea</taxon>
        <taxon>Varroidae</taxon>
        <taxon>Varroa</taxon>
    </lineage>
</organism>
<dbReference type="FunFam" id="1.10.510.10:FF:000421">
    <property type="entry name" value="Serine/threonine-protein kinase PAK 6"/>
    <property type="match status" value="1"/>
</dbReference>
<evidence type="ECO:0000256" key="1">
    <source>
        <dbReference type="ARBA" id="ARBA00004245"/>
    </source>
</evidence>